<dbReference type="KEGG" id="vg:34567675"/>
<proteinExistence type="predicted"/>
<reference evidence="2 3" key="1">
    <citation type="journal article" date="2013" name="Science">
        <title>Pandoraviruses: amoeba viruses with genomes up to 2.5 Mb reaching that of parasitic eukaryotes.</title>
        <authorList>
            <person name="Philippe N."/>
            <person name="Legendre M."/>
            <person name="Doutre G."/>
            <person name="Coute Y."/>
            <person name="Poirot O."/>
            <person name="Lescot M."/>
            <person name="Arslan D."/>
            <person name="Seltzer V."/>
            <person name="Bertaux L."/>
            <person name="Bruley C."/>
            <person name="Garin J."/>
            <person name="Claverie J.M."/>
            <person name="Abergel C."/>
        </authorList>
    </citation>
    <scope>NUCLEOTIDE SEQUENCE [LARGE SCALE GENOMIC DNA]</scope>
    <source>
        <strain evidence="2">Melbourne</strain>
    </source>
</reference>
<organism evidence="2 3">
    <name type="scientific">Pandoravirus dulcis</name>
    <dbReference type="NCBI Taxonomy" id="1349409"/>
    <lineage>
        <taxon>Viruses</taxon>
        <taxon>Pandoravirus</taxon>
    </lineage>
</organism>
<evidence type="ECO:0000256" key="1">
    <source>
        <dbReference type="SAM" id="MobiDB-lite"/>
    </source>
</evidence>
<gene>
    <name evidence="2" type="ORF">pdul_cds_35</name>
</gene>
<protein>
    <submittedName>
        <fullName evidence="2">Uncharacterized protein</fullName>
    </submittedName>
</protein>
<evidence type="ECO:0000313" key="2">
    <source>
        <dbReference type="EMBL" id="ATE82461.1"/>
    </source>
</evidence>
<dbReference type="EMBL" id="KC977570">
    <property type="protein sequence ID" value="ATE82461.1"/>
    <property type="molecule type" value="Genomic_DNA"/>
</dbReference>
<accession>A0A291ATV7</accession>
<name>A0A291ATV7_9VIRU</name>
<feature type="region of interest" description="Disordered" evidence="1">
    <location>
        <begin position="114"/>
        <end position="134"/>
    </location>
</feature>
<sequence>MQKKRWPTLSLFIFSFFFGIPLGKKKGGDALAGLWREQRDPHRKNPACRSAEAGAANACLWLVGQWSAKARSRPVSRGLVGMYGIHANRTKRNKRKKNPDNDLETCANRTRFVHSDSGASADPNASASATNSHSHSCSGSGRNGWFYPTISASAPILFRLLTSGSIPAGTD</sequence>
<feature type="compositionally biased region" description="Low complexity" evidence="1">
    <location>
        <begin position="124"/>
        <end position="134"/>
    </location>
</feature>
<dbReference type="GeneID" id="34567675"/>
<dbReference type="Proteomes" id="UP000201566">
    <property type="component" value="Segment"/>
</dbReference>
<dbReference type="RefSeq" id="YP_009430170.1">
    <property type="nucleotide sequence ID" value="NC_021858.1"/>
</dbReference>
<evidence type="ECO:0000313" key="3">
    <source>
        <dbReference type="Proteomes" id="UP000201566"/>
    </source>
</evidence>